<sequence length="363" mass="40324">MKPKTGSTPRRQFWPGACRECELNDKIGNDQGASGSRTAHLGDFGFAGDDAVVPFQVEGLDVRGRAVQLGASIDAILKRHDYPEEVARLLAEAAVLTVLLGTSLKFDGKFIFQIQSDGPVDMLVVDFRTPRSMRAYARYDAERLKAAVAANETRPEQLLGRGTLALTVDQGPYTQRYQGIVALDGSSLEEIAITYFRQSEQIPTDLKLSVAKLVERNAEGKPVEQWRAGGLIIQFLPESELRARKRDLHGGDGDESTGDYHPEDDAWTEARSLVATIESSELTDPQVGSERLLYRLFHERGVRVYDPVPVVDECSCSRERIENVLSGFSAEEINDSIENGKITVTCEFCSKSYEFDPRQFLDK</sequence>
<protein>
    <submittedName>
        <fullName evidence="6">Hsp33 family molecular chaperone</fullName>
    </submittedName>
</protein>
<comment type="caution">
    <text evidence="6">The sequence shown here is derived from an EMBL/GenBank/DDBJ whole genome shotgun (WGS) entry which is preliminary data.</text>
</comment>
<accession>A0ABV9HA07</accession>
<dbReference type="EMBL" id="JBHSEL010000111">
    <property type="protein sequence ID" value="MFC4625775.1"/>
    <property type="molecule type" value="Genomic_DNA"/>
</dbReference>
<keyword evidence="4" id="KW-0143">Chaperone</keyword>
<dbReference type="Pfam" id="PF01430">
    <property type="entry name" value="HSP33"/>
    <property type="match status" value="1"/>
</dbReference>
<keyword evidence="3" id="KW-1015">Disulfide bond</keyword>
<dbReference type="InterPro" id="IPR000397">
    <property type="entry name" value="Heat_shock_Hsp33"/>
</dbReference>
<evidence type="ECO:0000256" key="3">
    <source>
        <dbReference type="ARBA" id="ARBA00023157"/>
    </source>
</evidence>
<name>A0ABV9HA07_9HYPH</name>
<dbReference type="NCBIfam" id="NF002386">
    <property type="entry name" value="PRK01402.1"/>
    <property type="match status" value="1"/>
</dbReference>
<gene>
    <name evidence="6" type="ORF">ACFO1V_11215</name>
</gene>
<dbReference type="RefSeq" id="WP_374833918.1">
    <property type="nucleotide sequence ID" value="NZ_JBHEEZ010000035.1"/>
</dbReference>
<keyword evidence="5" id="KW-0676">Redox-active center</keyword>
<dbReference type="Proteomes" id="UP001596042">
    <property type="component" value="Unassembled WGS sequence"/>
</dbReference>
<evidence type="ECO:0000313" key="6">
    <source>
        <dbReference type="EMBL" id="MFC4625775.1"/>
    </source>
</evidence>
<evidence type="ECO:0000313" key="7">
    <source>
        <dbReference type="Proteomes" id="UP001596042"/>
    </source>
</evidence>
<evidence type="ECO:0000256" key="4">
    <source>
        <dbReference type="ARBA" id="ARBA00023186"/>
    </source>
</evidence>
<dbReference type="InterPro" id="IPR023212">
    <property type="entry name" value="Hsp33_helix_hairpin_bin_dom_sf"/>
</dbReference>
<dbReference type="Gene3D" id="3.55.30.10">
    <property type="entry name" value="Hsp33 domain"/>
    <property type="match status" value="1"/>
</dbReference>
<evidence type="ECO:0000256" key="5">
    <source>
        <dbReference type="ARBA" id="ARBA00023284"/>
    </source>
</evidence>
<keyword evidence="1" id="KW-0963">Cytoplasm</keyword>
<dbReference type="SUPFAM" id="SSF118352">
    <property type="entry name" value="HSP33 redox switch-like"/>
    <property type="match status" value="1"/>
</dbReference>
<organism evidence="6 7">
    <name type="scientific">Daeguia caeni</name>
    <dbReference type="NCBI Taxonomy" id="439612"/>
    <lineage>
        <taxon>Bacteria</taxon>
        <taxon>Pseudomonadati</taxon>
        <taxon>Pseudomonadota</taxon>
        <taxon>Alphaproteobacteria</taxon>
        <taxon>Hyphomicrobiales</taxon>
        <taxon>Brucellaceae</taxon>
        <taxon>Daeguia</taxon>
    </lineage>
</organism>
<keyword evidence="2" id="KW-0862">Zinc</keyword>
<proteinExistence type="predicted"/>
<dbReference type="Gene3D" id="3.90.1280.10">
    <property type="entry name" value="HSP33 redox switch-like"/>
    <property type="match status" value="1"/>
</dbReference>
<evidence type="ECO:0000256" key="2">
    <source>
        <dbReference type="ARBA" id="ARBA00022833"/>
    </source>
</evidence>
<dbReference type="InterPro" id="IPR016153">
    <property type="entry name" value="Heat_shock_Hsp33_N"/>
</dbReference>
<evidence type="ECO:0000256" key="1">
    <source>
        <dbReference type="ARBA" id="ARBA00022490"/>
    </source>
</evidence>
<dbReference type="Gene3D" id="1.10.287.480">
    <property type="entry name" value="helix hairpin bin"/>
    <property type="match status" value="1"/>
</dbReference>
<dbReference type="PANTHER" id="PTHR30111:SF1">
    <property type="entry name" value="33 KDA CHAPERONIN"/>
    <property type="match status" value="1"/>
</dbReference>
<reference evidence="7" key="1">
    <citation type="journal article" date="2019" name="Int. J. Syst. Evol. Microbiol.">
        <title>The Global Catalogue of Microorganisms (GCM) 10K type strain sequencing project: providing services to taxonomists for standard genome sequencing and annotation.</title>
        <authorList>
            <consortium name="The Broad Institute Genomics Platform"/>
            <consortium name="The Broad Institute Genome Sequencing Center for Infectious Disease"/>
            <person name="Wu L."/>
            <person name="Ma J."/>
        </authorList>
    </citation>
    <scope>NUCLEOTIDE SEQUENCE [LARGE SCALE GENOMIC DNA]</scope>
    <source>
        <strain evidence="7">CGMCC 1.15731</strain>
    </source>
</reference>
<dbReference type="CDD" id="cd00498">
    <property type="entry name" value="Hsp33"/>
    <property type="match status" value="1"/>
</dbReference>
<dbReference type="SUPFAM" id="SSF64397">
    <property type="entry name" value="Hsp33 domain"/>
    <property type="match status" value="1"/>
</dbReference>
<dbReference type="PANTHER" id="PTHR30111">
    <property type="entry name" value="33 KDA CHAPERONIN"/>
    <property type="match status" value="1"/>
</dbReference>
<keyword evidence="7" id="KW-1185">Reference proteome</keyword>
<dbReference type="InterPro" id="IPR016154">
    <property type="entry name" value="Heat_shock_Hsp33_C"/>
</dbReference>